<keyword evidence="5 6" id="KW-0472">Membrane</keyword>
<dbReference type="PANTHER" id="PTHR30572">
    <property type="entry name" value="MEMBRANE COMPONENT OF TRANSPORTER-RELATED"/>
    <property type="match status" value="1"/>
</dbReference>
<feature type="transmembrane region" description="Helical" evidence="6">
    <location>
        <begin position="677"/>
        <end position="705"/>
    </location>
</feature>
<keyword evidence="10" id="KW-1185">Reference proteome</keyword>
<dbReference type="InterPro" id="IPR025857">
    <property type="entry name" value="MacB_PCD"/>
</dbReference>
<comment type="caution">
    <text evidence="9">The sequence shown here is derived from an EMBL/GenBank/DDBJ whole genome shotgun (WGS) entry which is preliminary data.</text>
</comment>
<evidence type="ECO:0000313" key="9">
    <source>
        <dbReference type="EMBL" id="MBB6327552.1"/>
    </source>
</evidence>
<organism evidence="9 10">
    <name type="scientific">Algoriphagus iocasae</name>
    <dbReference type="NCBI Taxonomy" id="1836499"/>
    <lineage>
        <taxon>Bacteria</taxon>
        <taxon>Pseudomonadati</taxon>
        <taxon>Bacteroidota</taxon>
        <taxon>Cytophagia</taxon>
        <taxon>Cytophagales</taxon>
        <taxon>Cyclobacteriaceae</taxon>
        <taxon>Algoriphagus</taxon>
    </lineage>
</organism>
<dbReference type="GO" id="GO:0005886">
    <property type="term" value="C:plasma membrane"/>
    <property type="evidence" value="ECO:0007669"/>
    <property type="project" value="UniProtKB-SubCell"/>
</dbReference>
<dbReference type="GO" id="GO:0022857">
    <property type="term" value="F:transmembrane transporter activity"/>
    <property type="evidence" value="ECO:0007669"/>
    <property type="project" value="TreeGrafter"/>
</dbReference>
<dbReference type="AlphaFoldDB" id="A0A841MH57"/>
<accession>A0A841MH57</accession>
<evidence type="ECO:0000256" key="5">
    <source>
        <dbReference type="ARBA" id="ARBA00023136"/>
    </source>
</evidence>
<dbReference type="Proteomes" id="UP000588604">
    <property type="component" value="Unassembled WGS sequence"/>
</dbReference>
<dbReference type="EMBL" id="JACIJO010000003">
    <property type="protein sequence ID" value="MBB6327552.1"/>
    <property type="molecule type" value="Genomic_DNA"/>
</dbReference>
<feature type="domain" description="ABC3 transporter permease C-terminal" evidence="7">
    <location>
        <begin position="683"/>
        <end position="796"/>
    </location>
</feature>
<feature type="transmembrane region" description="Helical" evidence="6">
    <location>
        <begin position="429"/>
        <end position="453"/>
    </location>
</feature>
<evidence type="ECO:0000256" key="4">
    <source>
        <dbReference type="ARBA" id="ARBA00022989"/>
    </source>
</evidence>
<evidence type="ECO:0000259" key="8">
    <source>
        <dbReference type="Pfam" id="PF12704"/>
    </source>
</evidence>
<feature type="transmembrane region" description="Helical" evidence="6">
    <location>
        <begin position="384"/>
        <end position="417"/>
    </location>
</feature>
<evidence type="ECO:0000256" key="2">
    <source>
        <dbReference type="ARBA" id="ARBA00022475"/>
    </source>
</evidence>
<feature type="transmembrane region" description="Helical" evidence="6">
    <location>
        <begin position="766"/>
        <end position="786"/>
    </location>
</feature>
<keyword evidence="3 6" id="KW-0812">Transmembrane</keyword>
<protein>
    <submittedName>
        <fullName evidence="9">Putative ABC transport system permease protein</fullName>
    </submittedName>
</protein>
<proteinExistence type="predicted"/>
<feature type="transmembrane region" description="Helical" evidence="6">
    <location>
        <begin position="732"/>
        <end position="754"/>
    </location>
</feature>
<dbReference type="Pfam" id="PF02687">
    <property type="entry name" value="FtsX"/>
    <property type="match status" value="2"/>
</dbReference>
<dbReference type="PANTHER" id="PTHR30572:SF18">
    <property type="entry name" value="ABC-TYPE MACROLIDE FAMILY EXPORT SYSTEM PERMEASE COMPONENT 2"/>
    <property type="match status" value="1"/>
</dbReference>
<keyword evidence="2" id="KW-1003">Cell membrane</keyword>
<sequence length="803" mass="89968">MLQNYFKILFRQLYVQRWNSLIHIGGLAIGISAVLLIMIYVKFEKSYDSDLDASDQLYRVNLTTLAKGELEESSARTSPAMGETFAKEIAAVEDFSRVVILGEVIAGIEEQFVREEDIFIVDQNYFEFFDTKLLKGNFATMAEPLKVMLSQATSQKIFGDKNPLGKTLEINSTNFDGTVEFEVAGVFESPPANRHIKPEILISYATLHHFIGKGIDQSYDWLNLYSFLKLTPDASIPETEKAINESLQQHYGENLKTSNTAWNLSLQPVNTIHTTLDYSGEYEKGVDGKNLRYFLWIGVFVLLMIYLNSINISNSKALSRAKEIGVRKVSGGNRFQIFFQFLFESFLINFLAVVLAAVLVFSAGKVLNNVLGLDLPESVFQVDSIAGYLIGFWVLGTLLSGIYPAIVLTSFSAAGALKGTLKFKLKSAFARPLLISQLVFCLIIITGVLTVYMQLEFMRDQKLGVNLEDKVVFRSPMLYIEGSGNYQEQIQNSVGSLNAVKSIGATNEIPGNEVYWRSEDFHVEGKKNNGVMYSMLDVGEGYFDVFDIQFLAGKPFNTSLEKGKEAIINKKAMNALGFDKAEDAIGRQLEFGNSSVPIVAVVDDFRQQGVNVEVEPLVLNFSKGDLKYYVVDYEGSNPEQVLQEIESVFKKSYVSSPFEYYFLDEHFDKQYKSEQQFVMLFGLASIVAILIAIMGVLGVTGQLALQKNKELSIRKILGASAGEILKLISGEYLIWLSICFLAGIPISYLLLSGWLENFQLQVTLSWWFFVLPAISILLLFLATTGYQTFKAIFINPAEFLKDE</sequence>
<keyword evidence="4 6" id="KW-1133">Transmembrane helix</keyword>
<feature type="domain" description="MacB-like periplasmic core" evidence="8">
    <location>
        <begin position="20"/>
        <end position="245"/>
    </location>
</feature>
<evidence type="ECO:0000259" key="7">
    <source>
        <dbReference type="Pfam" id="PF02687"/>
    </source>
</evidence>
<dbReference type="InterPro" id="IPR003838">
    <property type="entry name" value="ABC3_permease_C"/>
</dbReference>
<evidence type="ECO:0000256" key="1">
    <source>
        <dbReference type="ARBA" id="ARBA00004651"/>
    </source>
</evidence>
<reference evidence="9 10" key="1">
    <citation type="submission" date="2020-08" db="EMBL/GenBank/DDBJ databases">
        <title>Genomic Encyclopedia of Type Strains, Phase IV (KMG-IV): sequencing the most valuable type-strain genomes for metagenomic binning, comparative biology and taxonomic classification.</title>
        <authorList>
            <person name="Goeker M."/>
        </authorList>
    </citation>
    <scope>NUCLEOTIDE SEQUENCE [LARGE SCALE GENOMIC DNA]</scope>
    <source>
        <strain evidence="9 10">DSM 102044</strain>
    </source>
</reference>
<feature type="transmembrane region" description="Helical" evidence="6">
    <location>
        <begin position="21"/>
        <end position="41"/>
    </location>
</feature>
<dbReference type="InterPro" id="IPR050250">
    <property type="entry name" value="Macrolide_Exporter_MacB"/>
</dbReference>
<evidence type="ECO:0000256" key="6">
    <source>
        <dbReference type="SAM" id="Phobius"/>
    </source>
</evidence>
<gene>
    <name evidence="9" type="ORF">FHS59_003195</name>
</gene>
<feature type="transmembrane region" description="Helical" evidence="6">
    <location>
        <begin position="293"/>
        <end position="312"/>
    </location>
</feature>
<feature type="transmembrane region" description="Helical" evidence="6">
    <location>
        <begin position="337"/>
        <end position="364"/>
    </location>
</feature>
<dbReference type="Pfam" id="PF12704">
    <property type="entry name" value="MacB_PCD"/>
    <property type="match status" value="2"/>
</dbReference>
<evidence type="ECO:0000313" key="10">
    <source>
        <dbReference type="Proteomes" id="UP000588604"/>
    </source>
</evidence>
<feature type="domain" description="ABC3 transporter permease C-terminal" evidence="7">
    <location>
        <begin position="297"/>
        <end position="409"/>
    </location>
</feature>
<comment type="subcellular location">
    <subcellularLocation>
        <location evidence="1">Cell membrane</location>
        <topology evidence="1">Multi-pass membrane protein</topology>
    </subcellularLocation>
</comment>
<feature type="domain" description="MacB-like periplasmic core" evidence="8">
    <location>
        <begin position="529"/>
        <end position="646"/>
    </location>
</feature>
<name>A0A841MH57_9BACT</name>
<evidence type="ECO:0000256" key="3">
    <source>
        <dbReference type="ARBA" id="ARBA00022692"/>
    </source>
</evidence>
<dbReference type="RefSeq" id="WP_184496371.1">
    <property type="nucleotide sequence ID" value="NZ_JACIJO010000003.1"/>
</dbReference>